<dbReference type="Gene3D" id="2.40.30.170">
    <property type="match status" value="1"/>
</dbReference>
<dbReference type="PANTHER" id="PTHR30158">
    <property type="entry name" value="ACRA/E-RELATED COMPONENT OF DRUG EFFLUX TRANSPORTER"/>
    <property type="match status" value="1"/>
</dbReference>
<comment type="subcellular location">
    <subcellularLocation>
        <location evidence="1">Cell envelope</location>
    </subcellularLocation>
</comment>
<dbReference type="Pfam" id="PF25967">
    <property type="entry name" value="RND-MFP_C"/>
    <property type="match status" value="1"/>
</dbReference>
<dbReference type="InterPro" id="IPR006143">
    <property type="entry name" value="RND_pump_MFP"/>
</dbReference>
<keyword evidence="10" id="KW-1185">Reference proteome</keyword>
<evidence type="ECO:0000256" key="3">
    <source>
        <dbReference type="SAM" id="MobiDB-lite"/>
    </source>
</evidence>
<evidence type="ECO:0000256" key="1">
    <source>
        <dbReference type="ARBA" id="ARBA00004196"/>
    </source>
</evidence>
<dbReference type="NCBIfam" id="TIGR01730">
    <property type="entry name" value="RND_mfp"/>
    <property type="match status" value="1"/>
</dbReference>
<evidence type="ECO:0000256" key="4">
    <source>
        <dbReference type="SAM" id="SignalP"/>
    </source>
</evidence>
<dbReference type="InterPro" id="IPR058627">
    <property type="entry name" value="MdtA-like_C"/>
</dbReference>
<dbReference type="Pfam" id="PF25944">
    <property type="entry name" value="Beta-barrel_RND"/>
    <property type="match status" value="1"/>
</dbReference>
<proteinExistence type="inferred from homology"/>
<name>A0ABR6RLA3_9BURK</name>
<dbReference type="EMBL" id="JACHKZ010000046">
    <property type="protein sequence ID" value="MBB6579951.1"/>
    <property type="molecule type" value="Genomic_DNA"/>
</dbReference>
<dbReference type="Gene3D" id="1.10.287.470">
    <property type="entry name" value="Helix hairpin bin"/>
    <property type="match status" value="1"/>
</dbReference>
<feature type="domain" description="Multidrug resistance protein MdtA-like barrel-sandwich hybrid" evidence="6">
    <location>
        <begin position="74"/>
        <end position="212"/>
    </location>
</feature>
<dbReference type="RefSeq" id="WP_233464628.1">
    <property type="nucleotide sequence ID" value="NZ_JACHKZ010000046.1"/>
</dbReference>
<dbReference type="Gene3D" id="2.40.420.20">
    <property type="match status" value="1"/>
</dbReference>
<dbReference type="Proteomes" id="UP000562492">
    <property type="component" value="Unassembled WGS sequence"/>
</dbReference>
<feature type="region of interest" description="Disordered" evidence="3">
    <location>
        <begin position="387"/>
        <end position="414"/>
    </location>
</feature>
<sequence>MTSAISAHWVVRTGLATAASMALVGLTACKQASGGSEPAAAGEPPPAQVSTAQVQLHPVQQWDSFNGRIAAKESVEIRPRVGGYIDSVNFSEGQAVRKGQVLFTIDARPYKATLASAQAQLQRAKAAQALARTQDRRARDLLADRAISAEEADNRAGTLAQTSAEVMAAGAAVAAAQLDLGFTEVRSPISGVAGRAVLTAGNLAQANQSVLSTVVSQNPVYVYFDADEQSLLRSRQQAVKSKSEGKSAGGSGGAGAAQVRIGLANEDGFPHTGQVGFTDNRLDPQTGTLTVRATLANDLGLFTPGMFARVQMQGRSDFQAVLIDDKAVLTDQDRKYAYVVGEGGRAERRELKLGRMFEGRRIVESGLQAGDQLVVAGMQRIYYPGMPLAPKPQAEAGKPQAALSEEKTATAPGQ</sequence>
<dbReference type="InterPro" id="IPR058625">
    <property type="entry name" value="MdtA-like_BSH"/>
</dbReference>
<dbReference type="Pfam" id="PF25917">
    <property type="entry name" value="BSH_RND"/>
    <property type="match status" value="1"/>
</dbReference>
<comment type="similarity">
    <text evidence="2">Belongs to the membrane fusion protein (MFP) (TC 8.A.1) family.</text>
</comment>
<evidence type="ECO:0000256" key="2">
    <source>
        <dbReference type="ARBA" id="ARBA00009477"/>
    </source>
</evidence>
<feature type="chain" id="PRO_5046461861" evidence="4">
    <location>
        <begin position="19"/>
        <end position="414"/>
    </location>
</feature>
<feature type="domain" description="Multidrug resistance protein MdtA-like C-terminal permuted SH3" evidence="8">
    <location>
        <begin position="319"/>
        <end position="380"/>
    </location>
</feature>
<dbReference type="InterPro" id="IPR058626">
    <property type="entry name" value="MdtA-like_b-barrel"/>
</dbReference>
<dbReference type="Pfam" id="PF25876">
    <property type="entry name" value="HH_MFP_RND"/>
    <property type="match status" value="1"/>
</dbReference>
<accession>A0ABR6RLA3</accession>
<reference evidence="9 10" key="1">
    <citation type="submission" date="2020-08" db="EMBL/GenBank/DDBJ databases">
        <title>Functional genomics of gut bacteria from endangered species of beetles.</title>
        <authorList>
            <person name="Carlos-Shanley C."/>
        </authorList>
    </citation>
    <scope>NUCLEOTIDE SEQUENCE [LARGE SCALE GENOMIC DNA]</scope>
    <source>
        <strain evidence="9 10">S00124</strain>
    </source>
</reference>
<keyword evidence="4" id="KW-0732">Signal</keyword>
<dbReference type="InterPro" id="IPR058624">
    <property type="entry name" value="MdtA-like_HH"/>
</dbReference>
<evidence type="ECO:0000259" key="6">
    <source>
        <dbReference type="Pfam" id="PF25917"/>
    </source>
</evidence>
<feature type="domain" description="Multidrug resistance protein MdtA-like alpha-helical hairpin" evidence="5">
    <location>
        <begin position="113"/>
        <end position="183"/>
    </location>
</feature>
<evidence type="ECO:0000259" key="8">
    <source>
        <dbReference type="Pfam" id="PF25967"/>
    </source>
</evidence>
<gene>
    <name evidence="9" type="ORF">HNP33_004076</name>
</gene>
<comment type="caution">
    <text evidence="9">The sequence shown here is derived from an EMBL/GenBank/DDBJ whole genome shotgun (WGS) entry which is preliminary data.</text>
</comment>
<evidence type="ECO:0000259" key="5">
    <source>
        <dbReference type="Pfam" id="PF25876"/>
    </source>
</evidence>
<feature type="domain" description="Multidrug resistance protein MdtA-like beta-barrel" evidence="7">
    <location>
        <begin position="219"/>
        <end position="313"/>
    </location>
</feature>
<evidence type="ECO:0000259" key="7">
    <source>
        <dbReference type="Pfam" id="PF25944"/>
    </source>
</evidence>
<evidence type="ECO:0000313" key="9">
    <source>
        <dbReference type="EMBL" id="MBB6579951.1"/>
    </source>
</evidence>
<organism evidence="9 10">
    <name type="scientific">Comamonas odontotermitis</name>
    <dbReference type="NCBI Taxonomy" id="379895"/>
    <lineage>
        <taxon>Bacteria</taxon>
        <taxon>Pseudomonadati</taxon>
        <taxon>Pseudomonadota</taxon>
        <taxon>Betaproteobacteria</taxon>
        <taxon>Burkholderiales</taxon>
        <taxon>Comamonadaceae</taxon>
        <taxon>Comamonas</taxon>
    </lineage>
</organism>
<dbReference type="PANTHER" id="PTHR30158:SF26">
    <property type="entry name" value="RESISTANCE-NODULATION-CELL DIVISION (RND) MULTIDRUG EFFLUX MEMBRANE FUSION PROTEIN MEXE"/>
    <property type="match status" value="1"/>
</dbReference>
<feature type="signal peptide" evidence="4">
    <location>
        <begin position="1"/>
        <end position="18"/>
    </location>
</feature>
<protein>
    <submittedName>
        <fullName evidence="9">Multidrug efflux system membrane fusion protein</fullName>
    </submittedName>
</protein>
<dbReference type="Gene3D" id="2.40.50.100">
    <property type="match status" value="1"/>
</dbReference>
<evidence type="ECO:0000313" key="10">
    <source>
        <dbReference type="Proteomes" id="UP000562492"/>
    </source>
</evidence>
<dbReference type="SUPFAM" id="SSF111369">
    <property type="entry name" value="HlyD-like secretion proteins"/>
    <property type="match status" value="1"/>
</dbReference>